<feature type="transmembrane region" description="Helical" evidence="6">
    <location>
        <begin position="340"/>
        <end position="359"/>
    </location>
</feature>
<evidence type="ECO:0000256" key="5">
    <source>
        <dbReference type="ARBA" id="ARBA00023012"/>
    </source>
</evidence>
<gene>
    <name evidence="8" type="ORF">DCK97_28230</name>
</gene>
<feature type="domain" description="Histidine kinase/HSP90-like ATPase" evidence="7">
    <location>
        <begin position="632"/>
        <end position="737"/>
    </location>
</feature>
<evidence type="ECO:0000313" key="8">
    <source>
        <dbReference type="EMBL" id="HAE51305.1"/>
    </source>
</evidence>
<dbReference type="EMBL" id="DMAI01000469">
    <property type="protein sequence ID" value="HAE51305.1"/>
    <property type="molecule type" value="Genomic_DNA"/>
</dbReference>
<accession>A0A3B9IU15</accession>
<name>A0A3B9IU15_9PROT</name>
<dbReference type="AlphaFoldDB" id="A0A3B9IU15"/>
<dbReference type="Gene3D" id="3.30.565.10">
    <property type="entry name" value="Histidine kinase-like ATPase, C-terminal domain"/>
    <property type="match status" value="1"/>
</dbReference>
<dbReference type="PANTHER" id="PTHR24421">
    <property type="entry name" value="NITRATE/NITRITE SENSOR PROTEIN NARX-RELATED"/>
    <property type="match status" value="1"/>
</dbReference>
<keyword evidence="6" id="KW-0472">Membrane</keyword>
<keyword evidence="3" id="KW-0808">Transferase</keyword>
<dbReference type="InterPro" id="IPR050482">
    <property type="entry name" value="Sensor_HK_TwoCompSys"/>
</dbReference>
<evidence type="ECO:0000256" key="2">
    <source>
        <dbReference type="ARBA" id="ARBA00012438"/>
    </source>
</evidence>
<organism evidence="8 9">
    <name type="scientific">Tistrella mobilis</name>
    <dbReference type="NCBI Taxonomy" id="171437"/>
    <lineage>
        <taxon>Bacteria</taxon>
        <taxon>Pseudomonadati</taxon>
        <taxon>Pseudomonadota</taxon>
        <taxon>Alphaproteobacteria</taxon>
        <taxon>Geminicoccales</taxon>
        <taxon>Geminicoccaceae</taxon>
        <taxon>Tistrella</taxon>
    </lineage>
</organism>
<dbReference type="InterPro" id="IPR036890">
    <property type="entry name" value="HATPase_C_sf"/>
</dbReference>
<feature type="transmembrane region" description="Helical" evidence="6">
    <location>
        <begin position="305"/>
        <end position="328"/>
    </location>
</feature>
<proteinExistence type="predicted"/>
<dbReference type="InterPro" id="IPR003594">
    <property type="entry name" value="HATPase_dom"/>
</dbReference>
<evidence type="ECO:0000256" key="6">
    <source>
        <dbReference type="SAM" id="Phobius"/>
    </source>
</evidence>
<keyword evidence="6" id="KW-0812">Transmembrane</keyword>
<feature type="transmembrane region" description="Helical" evidence="6">
    <location>
        <begin position="215"/>
        <end position="237"/>
    </location>
</feature>
<keyword evidence="6" id="KW-1133">Transmembrane helix</keyword>
<protein>
    <recommendedName>
        <fullName evidence="2">histidine kinase</fullName>
        <ecNumber evidence="2">2.7.13.3</ecNumber>
    </recommendedName>
</protein>
<evidence type="ECO:0000313" key="9">
    <source>
        <dbReference type="Proteomes" id="UP000257706"/>
    </source>
</evidence>
<evidence type="ECO:0000259" key="7">
    <source>
        <dbReference type="SMART" id="SM00387"/>
    </source>
</evidence>
<evidence type="ECO:0000256" key="3">
    <source>
        <dbReference type="ARBA" id="ARBA00022679"/>
    </source>
</evidence>
<dbReference type="PANTHER" id="PTHR24421:SF10">
    <property type="entry name" value="NITRATE_NITRITE SENSOR PROTEIN NARQ"/>
    <property type="match status" value="1"/>
</dbReference>
<dbReference type="GO" id="GO:0000160">
    <property type="term" value="P:phosphorelay signal transduction system"/>
    <property type="evidence" value="ECO:0007669"/>
    <property type="project" value="UniProtKB-KW"/>
</dbReference>
<feature type="transmembrane region" description="Helical" evidence="6">
    <location>
        <begin position="184"/>
        <end position="203"/>
    </location>
</feature>
<comment type="catalytic activity">
    <reaction evidence="1">
        <text>ATP + protein L-histidine = ADP + protein N-phospho-L-histidine.</text>
        <dbReference type="EC" id="2.7.13.3"/>
    </reaction>
</comment>
<dbReference type="Pfam" id="PF02518">
    <property type="entry name" value="HATPase_c"/>
    <property type="match status" value="1"/>
</dbReference>
<feature type="transmembrane region" description="Helical" evidence="6">
    <location>
        <begin position="371"/>
        <end position="393"/>
    </location>
</feature>
<reference evidence="8 9" key="1">
    <citation type="journal article" date="2018" name="Nat. Biotechnol.">
        <title>A standardized bacterial taxonomy based on genome phylogeny substantially revises the tree of life.</title>
        <authorList>
            <person name="Parks D.H."/>
            <person name="Chuvochina M."/>
            <person name="Waite D.W."/>
            <person name="Rinke C."/>
            <person name="Skarshewski A."/>
            <person name="Chaumeil P.A."/>
            <person name="Hugenholtz P."/>
        </authorList>
    </citation>
    <scope>NUCLEOTIDE SEQUENCE [LARGE SCALE GENOMIC DNA]</scope>
    <source>
        <strain evidence="8">UBA8739</strain>
    </source>
</reference>
<dbReference type="Proteomes" id="UP000257706">
    <property type="component" value="Unassembled WGS sequence"/>
</dbReference>
<feature type="transmembrane region" description="Helical" evidence="6">
    <location>
        <begin position="152"/>
        <end position="172"/>
    </location>
</feature>
<evidence type="ECO:0000256" key="1">
    <source>
        <dbReference type="ARBA" id="ARBA00000085"/>
    </source>
</evidence>
<dbReference type="CDD" id="cd16917">
    <property type="entry name" value="HATPase_UhpB-NarQ-NarX-like"/>
    <property type="match status" value="1"/>
</dbReference>
<dbReference type="GO" id="GO:0004673">
    <property type="term" value="F:protein histidine kinase activity"/>
    <property type="evidence" value="ECO:0007669"/>
    <property type="project" value="UniProtKB-EC"/>
</dbReference>
<dbReference type="SUPFAM" id="SSF55874">
    <property type="entry name" value="ATPase domain of HSP90 chaperone/DNA topoisomerase II/histidine kinase"/>
    <property type="match status" value="1"/>
</dbReference>
<comment type="caution">
    <text evidence="8">The sequence shown here is derived from an EMBL/GenBank/DDBJ whole genome shotgun (WGS) entry which is preliminary data.</text>
</comment>
<feature type="transmembrane region" description="Helical" evidence="6">
    <location>
        <begin position="249"/>
        <end position="267"/>
    </location>
</feature>
<sequence length="744" mass="80631">MSRWSPSLVILCAFFVGLVLAGAATFLAVDQPWTGLRLVDDGDAAPAREPGVRIAAVARNGPAAAAGVAQGMRLVAIEAGGRREEVLPGDLIEESDMLPGFPAIIAFQDRQTRLAAILAADWVELHLVDPEGEPIRLWIAPADSRPILDLPLLFWVQIMTGVGAMLIGGWVLGLRRDGSGPLMFFLSAPTLGVSAFASAVYGTRELAIDGTLFRVLSAINHLGAIGFGVAMIALFLVYPKRLVTDRVPVAVGLVVTVLWVLDTLRLTPGPGYGGYYATLIEMILIVTLIGVQWRKNRHDPTARAALRWLGLSIVLGAGAFTMAMMVPLTLGTEPLLSQGMAFGFFLLIYIGLALGVRRYRLFELDEWAFKVMFYTLGAMLLLAMDGVLIWLIGLDQAPSLGLSLIVVGFGYLPLREILWRRMVLRRPIADHELFRQVIEVAFTGRPAERAERWRQLIRTVFDPLSLEPARGEVSVARADADGVMLLLPPTADAPALEVRYPWRGRGLFGPAHLQLAREMTQLMRHADEGRAAYERGATEERRRIARDLHDDVGARLLTGLHKADLGETRSLIRSALADIRTIAAGLARGSMPLGRVIADLRHETSGRLEAAGLALDWPLDDGAHDELPLDYAVYRNLFGALREIISNVIRHAAATTVRIEIRVEDGMLYLSVADDGIALVAAAAADADGRAETEGERPSGGLGLGNLARRVGDLGGRIAFPEQPRGTRVDLELPLEGTRPATAG</sequence>
<feature type="transmembrane region" description="Helical" evidence="6">
    <location>
        <begin position="399"/>
        <end position="418"/>
    </location>
</feature>
<evidence type="ECO:0000256" key="4">
    <source>
        <dbReference type="ARBA" id="ARBA00022777"/>
    </source>
</evidence>
<keyword evidence="4 8" id="KW-0418">Kinase</keyword>
<keyword evidence="5" id="KW-0902">Two-component regulatory system</keyword>
<dbReference type="EC" id="2.7.13.3" evidence="2"/>
<feature type="transmembrane region" description="Helical" evidence="6">
    <location>
        <begin position="273"/>
        <end position="293"/>
    </location>
</feature>
<dbReference type="SMART" id="SM00387">
    <property type="entry name" value="HATPase_c"/>
    <property type="match status" value="1"/>
</dbReference>